<keyword evidence="3" id="KW-1185">Reference proteome</keyword>
<sequence length="97" mass="10977">MMPTPGCLFCYNPRQESRALLHHHWGSNFTWTGEPTGAACFAHVDEDTKVIRALQVSIQDNQDPLKVMATPDSLTFPRGDRVEEASKLMYTRPIETD</sequence>
<reference evidence="1" key="1">
    <citation type="submission" date="2020-04" db="EMBL/GenBank/DDBJ databases">
        <title>Hybrid Assembly of Korean Phytophthora infestans isolates.</title>
        <authorList>
            <person name="Prokchorchik M."/>
            <person name="Lee Y."/>
            <person name="Seo J."/>
            <person name="Cho J.-H."/>
            <person name="Park Y.-E."/>
            <person name="Jang D.-C."/>
            <person name="Im J.-S."/>
            <person name="Choi J.-G."/>
            <person name="Park H.-J."/>
            <person name="Lee G.-B."/>
            <person name="Lee Y.-G."/>
            <person name="Hong S.-Y."/>
            <person name="Cho K."/>
            <person name="Sohn K.H."/>
        </authorList>
    </citation>
    <scope>NUCLEOTIDE SEQUENCE</scope>
    <source>
        <strain evidence="1">KR_1_A1</strain>
        <strain evidence="2">KR_2_A2</strain>
    </source>
</reference>
<evidence type="ECO:0000313" key="3">
    <source>
        <dbReference type="Proteomes" id="UP000602510"/>
    </source>
</evidence>
<name>A0A833W879_PHYIN</name>
<gene>
    <name evidence="1" type="ORF">GN244_ATG14713</name>
    <name evidence="2" type="ORF">GN958_ATG17090</name>
</gene>
<proteinExistence type="predicted"/>
<dbReference type="Proteomes" id="UP000704712">
    <property type="component" value="Unassembled WGS sequence"/>
</dbReference>
<accession>A0A833W879</accession>
<protein>
    <submittedName>
        <fullName evidence="1">Uncharacterized protein</fullName>
    </submittedName>
</protein>
<dbReference type="AlphaFoldDB" id="A0A833W879"/>
<comment type="caution">
    <text evidence="1">The sequence shown here is derived from an EMBL/GenBank/DDBJ whole genome shotgun (WGS) entry which is preliminary data.</text>
</comment>
<dbReference type="EMBL" id="WSZM01000423">
    <property type="protein sequence ID" value="KAF4033378.1"/>
    <property type="molecule type" value="Genomic_DNA"/>
</dbReference>
<organism evidence="1 3">
    <name type="scientific">Phytophthora infestans</name>
    <name type="common">Potato late blight agent</name>
    <name type="synonym">Botrytis infestans</name>
    <dbReference type="NCBI Taxonomy" id="4787"/>
    <lineage>
        <taxon>Eukaryota</taxon>
        <taxon>Sar</taxon>
        <taxon>Stramenopiles</taxon>
        <taxon>Oomycota</taxon>
        <taxon>Peronosporomycetes</taxon>
        <taxon>Peronosporales</taxon>
        <taxon>Peronosporaceae</taxon>
        <taxon>Phytophthora</taxon>
    </lineage>
</organism>
<dbReference type="Proteomes" id="UP000602510">
    <property type="component" value="Unassembled WGS sequence"/>
</dbReference>
<evidence type="ECO:0000313" key="1">
    <source>
        <dbReference type="EMBL" id="KAF4033378.1"/>
    </source>
</evidence>
<dbReference type="EMBL" id="JAACNO010002359">
    <property type="protein sequence ID" value="KAF4133753.1"/>
    <property type="molecule type" value="Genomic_DNA"/>
</dbReference>
<evidence type="ECO:0000313" key="2">
    <source>
        <dbReference type="EMBL" id="KAF4133753.1"/>
    </source>
</evidence>